<name>A0A8S1C5L1_9INSE</name>
<keyword evidence="6" id="KW-0234">DNA repair</keyword>
<dbReference type="GO" id="GO:0003677">
    <property type="term" value="F:DNA binding"/>
    <property type="evidence" value="ECO:0007669"/>
    <property type="project" value="UniProtKB-KW"/>
</dbReference>
<dbReference type="Proteomes" id="UP000494165">
    <property type="component" value="Unassembled WGS sequence"/>
</dbReference>
<reference evidence="9 10" key="1">
    <citation type="submission" date="2020-04" db="EMBL/GenBank/DDBJ databases">
        <authorList>
            <person name="Alioto T."/>
            <person name="Alioto T."/>
            <person name="Gomez Garrido J."/>
        </authorList>
    </citation>
    <scope>NUCLEOTIDE SEQUENCE [LARGE SCALE GENOMIC DNA]</scope>
</reference>
<dbReference type="GO" id="GO:0005634">
    <property type="term" value="C:nucleus"/>
    <property type="evidence" value="ECO:0007669"/>
    <property type="project" value="UniProtKB-SubCell"/>
</dbReference>
<dbReference type="OrthoDB" id="408702at2759"/>
<dbReference type="InterPro" id="IPR005122">
    <property type="entry name" value="Uracil-DNA_glycosylase-like"/>
</dbReference>
<dbReference type="InterPro" id="IPR039134">
    <property type="entry name" value="SMUG1"/>
</dbReference>
<dbReference type="GO" id="GO:0000703">
    <property type="term" value="F:oxidized pyrimidine nucleobase lesion DNA N-glycosylase activity"/>
    <property type="evidence" value="ECO:0007669"/>
    <property type="project" value="TreeGrafter"/>
</dbReference>
<dbReference type="AlphaFoldDB" id="A0A8S1C5L1"/>
<dbReference type="SUPFAM" id="SSF52141">
    <property type="entry name" value="Uracil-DNA glycosylase-like"/>
    <property type="match status" value="1"/>
</dbReference>
<gene>
    <name evidence="9" type="ORF">CLODIP_2_CD06907</name>
</gene>
<evidence type="ECO:0000256" key="4">
    <source>
        <dbReference type="ARBA" id="ARBA00022801"/>
    </source>
</evidence>
<dbReference type="Pfam" id="PF03167">
    <property type="entry name" value="UDG"/>
    <property type="match status" value="1"/>
</dbReference>
<evidence type="ECO:0000313" key="9">
    <source>
        <dbReference type="EMBL" id="CAB3364060.1"/>
    </source>
</evidence>
<evidence type="ECO:0000256" key="6">
    <source>
        <dbReference type="ARBA" id="ARBA00023204"/>
    </source>
</evidence>
<evidence type="ECO:0000259" key="8">
    <source>
        <dbReference type="Pfam" id="PF03167"/>
    </source>
</evidence>
<evidence type="ECO:0000256" key="1">
    <source>
        <dbReference type="ARBA" id="ARBA00004123"/>
    </source>
</evidence>
<protein>
    <recommendedName>
        <fullName evidence="8">Uracil-DNA glycosylase-like domain-containing protein</fullName>
    </recommendedName>
</protein>
<evidence type="ECO:0000256" key="3">
    <source>
        <dbReference type="ARBA" id="ARBA00022763"/>
    </source>
</evidence>
<dbReference type="Gene3D" id="3.40.470.10">
    <property type="entry name" value="Uracil-DNA glycosylase-like domain"/>
    <property type="match status" value="1"/>
</dbReference>
<accession>A0A8S1C5L1</accession>
<keyword evidence="7" id="KW-0539">Nucleus</keyword>
<feature type="domain" description="Uracil-DNA glycosylase-like" evidence="8">
    <location>
        <begin position="2"/>
        <end position="171"/>
    </location>
</feature>
<dbReference type="InterPro" id="IPR036895">
    <property type="entry name" value="Uracil-DNA_glycosylase-like_sf"/>
</dbReference>
<dbReference type="PANTHER" id="PTHR13235">
    <property type="entry name" value="SINGLE-STRAND SELECTIVE MONOFUNCTIONAL URACIL DNA GLYCOSYLASE"/>
    <property type="match status" value="1"/>
</dbReference>
<organism evidence="9 10">
    <name type="scientific">Cloeon dipterum</name>
    <dbReference type="NCBI Taxonomy" id="197152"/>
    <lineage>
        <taxon>Eukaryota</taxon>
        <taxon>Metazoa</taxon>
        <taxon>Ecdysozoa</taxon>
        <taxon>Arthropoda</taxon>
        <taxon>Hexapoda</taxon>
        <taxon>Insecta</taxon>
        <taxon>Pterygota</taxon>
        <taxon>Palaeoptera</taxon>
        <taxon>Ephemeroptera</taxon>
        <taxon>Pisciforma</taxon>
        <taxon>Baetidae</taxon>
        <taxon>Cloeon</taxon>
    </lineage>
</organism>
<dbReference type="GO" id="GO:0017065">
    <property type="term" value="F:single-strand selective uracil DNA N-glycosylase activity"/>
    <property type="evidence" value="ECO:0007669"/>
    <property type="project" value="InterPro"/>
</dbReference>
<keyword evidence="5" id="KW-0238">DNA-binding</keyword>
<evidence type="ECO:0000256" key="5">
    <source>
        <dbReference type="ARBA" id="ARBA00023125"/>
    </source>
</evidence>
<evidence type="ECO:0000256" key="2">
    <source>
        <dbReference type="ARBA" id="ARBA00007889"/>
    </source>
</evidence>
<comment type="subcellular location">
    <subcellularLocation>
        <location evidence="1">Nucleus</location>
    </subcellularLocation>
</comment>
<dbReference type="GO" id="GO:0006284">
    <property type="term" value="P:base-excision repair"/>
    <property type="evidence" value="ECO:0007669"/>
    <property type="project" value="InterPro"/>
</dbReference>
<evidence type="ECO:0000313" key="10">
    <source>
        <dbReference type="Proteomes" id="UP000494165"/>
    </source>
</evidence>
<comment type="similarity">
    <text evidence="2">Belongs to the uracil-DNA glycosylase (UDG) superfamily. SMUG1 family.</text>
</comment>
<keyword evidence="10" id="KW-1185">Reference proteome</keyword>
<dbReference type="EMBL" id="CADEPI010000014">
    <property type="protein sequence ID" value="CAB3364060.1"/>
    <property type="molecule type" value="Genomic_DNA"/>
</dbReference>
<proteinExistence type="inferred from homology"/>
<keyword evidence="4" id="KW-0378">Hydrolase</keyword>
<keyword evidence="3" id="KW-0227">DNA damage</keyword>
<evidence type="ECO:0000256" key="7">
    <source>
        <dbReference type="ARBA" id="ARBA00023242"/>
    </source>
</evidence>
<comment type="caution">
    <text evidence="9">The sequence shown here is derived from an EMBL/GenBank/DDBJ whole genome shotgun (WGS) entry which is preliminary data.</text>
</comment>
<dbReference type="PANTHER" id="PTHR13235:SF2">
    <property type="entry name" value="SINGLE-STRAND SELECTIVE MONOFUNCTIONAL URACIL DNA GLYCOSYLASE"/>
    <property type="match status" value="1"/>
</dbReference>
<sequence length="198" mass="21624">MNPGPWGMGQTGVPFGDIDTVKYYLGLEELGGFIGQPSPQHPAKKVTGLKCHRKEVSGAKLWGVIKKLTNDCPAQQALLNLCVHNFCPLIFMGTSGRNLTPDEVKAGSSKEQLFNLCSIALSYSLDVLGCKCIISVGRFAEKRAKSVIKTFDKSQKVLEIPHPSPRNATSRANWEENVISILSTADLLSEFSNPIQYS</sequence>